<gene>
    <name evidence="2" type="ORF">TAV2_LOCUS25168</name>
</gene>
<evidence type="ECO:0000313" key="2">
    <source>
        <dbReference type="EMBL" id="CAH2079170.1"/>
    </source>
</evidence>
<dbReference type="GO" id="GO:0004842">
    <property type="term" value="F:ubiquitin-protein transferase activity"/>
    <property type="evidence" value="ECO:0007669"/>
    <property type="project" value="InterPro"/>
</dbReference>
<organism evidence="2 3">
    <name type="scientific">Thlaspi arvense</name>
    <name type="common">Field penny-cress</name>
    <dbReference type="NCBI Taxonomy" id="13288"/>
    <lineage>
        <taxon>Eukaryota</taxon>
        <taxon>Viridiplantae</taxon>
        <taxon>Streptophyta</taxon>
        <taxon>Embryophyta</taxon>
        <taxon>Tracheophyta</taxon>
        <taxon>Spermatophyta</taxon>
        <taxon>Magnoliopsida</taxon>
        <taxon>eudicotyledons</taxon>
        <taxon>Gunneridae</taxon>
        <taxon>Pentapetalae</taxon>
        <taxon>rosids</taxon>
        <taxon>malvids</taxon>
        <taxon>Brassicales</taxon>
        <taxon>Brassicaceae</taxon>
        <taxon>Thlaspideae</taxon>
        <taxon>Thlaspi</taxon>
    </lineage>
</organism>
<feature type="compositionally biased region" description="Polar residues" evidence="1">
    <location>
        <begin position="114"/>
        <end position="127"/>
    </location>
</feature>
<sequence length="275" mass="29485">MEDVKPLVPVKTDENDNKVVIFFGSIPVPIELTIVTKDAMPSTFGTDEDDGTLVTQTPTGERADDPMYDVPLSLISNGHAFPFNEDTKGETSGGEENGNPLLVKPNDNKGKGIATSSDSKGKGNTKTAAGPVVNTPRNELSAVVSAAVASAANVTINIDTPLWFTLLALTDQETDAPLPQISNRYFRVRNGNLPVSCLQNYIAMKLSLESEDEVELYLIKDLVLQSSMLLYQLLGYYIATVSPRMGSSGANYMVVLSYGGKPPLKNPVTQSPGNT</sequence>
<dbReference type="AlphaFoldDB" id="A0AAU9T7Y3"/>
<feature type="region of interest" description="Disordered" evidence="1">
    <location>
        <begin position="43"/>
        <end position="65"/>
    </location>
</feature>
<name>A0AAU9T7Y3_THLAR</name>
<feature type="region of interest" description="Disordered" evidence="1">
    <location>
        <begin position="79"/>
        <end position="133"/>
    </location>
</feature>
<protein>
    <submittedName>
        <fullName evidence="2">Uncharacterized protein</fullName>
    </submittedName>
</protein>
<accession>A0AAU9T7Y3</accession>
<dbReference type="PANTHER" id="PTHR46293">
    <property type="entry name" value="E3 UBIQUITIN PROTEIN LIGASE DRIP1"/>
    <property type="match status" value="1"/>
</dbReference>
<dbReference type="PANTHER" id="PTHR46293:SF1">
    <property type="entry name" value="OS03G0632800 PROTEIN"/>
    <property type="match status" value="1"/>
</dbReference>
<dbReference type="InterPro" id="IPR044807">
    <property type="entry name" value="DRIP1-like"/>
</dbReference>
<dbReference type="Proteomes" id="UP000836841">
    <property type="component" value="Chromosome 7"/>
</dbReference>
<reference evidence="2 3" key="1">
    <citation type="submission" date="2022-03" db="EMBL/GenBank/DDBJ databases">
        <authorList>
            <person name="Nunn A."/>
            <person name="Chopra R."/>
            <person name="Nunn A."/>
            <person name="Contreras Garrido A."/>
        </authorList>
    </citation>
    <scope>NUCLEOTIDE SEQUENCE [LARGE SCALE GENOMIC DNA]</scope>
</reference>
<evidence type="ECO:0000313" key="3">
    <source>
        <dbReference type="Proteomes" id="UP000836841"/>
    </source>
</evidence>
<dbReference type="EMBL" id="OU466863">
    <property type="protein sequence ID" value="CAH2079170.1"/>
    <property type="molecule type" value="Genomic_DNA"/>
</dbReference>
<keyword evidence="3" id="KW-1185">Reference proteome</keyword>
<evidence type="ECO:0000256" key="1">
    <source>
        <dbReference type="SAM" id="MobiDB-lite"/>
    </source>
</evidence>
<proteinExistence type="predicted"/>